<feature type="transmembrane region" description="Helical" evidence="1">
    <location>
        <begin position="48"/>
        <end position="69"/>
    </location>
</feature>
<keyword evidence="4" id="KW-1185">Reference proteome</keyword>
<gene>
    <name evidence="3" type="ORF">QH73_0024070</name>
</gene>
<keyword evidence="2" id="KW-0732">Signal</keyword>
<organism evidence="3 4">
    <name type="scientific">Scytonema millei VB511283</name>
    <dbReference type="NCBI Taxonomy" id="1245923"/>
    <lineage>
        <taxon>Bacteria</taxon>
        <taxon>Bacillati</taxon>
        <taxon>Cyanobacteriota</taxon>
        <taxon>Cyanophyceae</taxon>
        <taxon>Nostocales</taxon>
        <taxon>Scytonemataceae</taxon>
        <taxon>Scytonema</taxon>
    </lineage>
</organism>
<dbReference type="AlphaFoldDB" id="A0A9X5E981"/>
<feature type="chain" id="PRO_5040810401" evidence="2">
    <location>
        <begin position="19"/>
        <end position="77"/>
    </location>
</feature>
<feature type="signal peptide" evidence="2">
    <location>
        <begin position="1"/>
        <end position="18"/>
    </location>
</feature>
<keyword evidence="1" id="KW-1133">Transmembrane helix</keyword>
<keyword evidence="1" id="KW-0472">Membrane</keyword>
<keyword evidence="1" id="KW-0812">Transmembrane</keyword>
<dbReference type="EMBL" id="JTJC03000010">
    <property type="protein sequence ID" value="NHC37675.1"/>
    <property type="molecule type" value="Genomic_DNA"/>
</dbReference>
<dbReference type="RefSeq" id="WP_132867514.1">
    <property type="nucleotide sequence ID" value="NZ_JTJC03000010.1"/>
</dbReference>
<proteinExistence type="predicted"/>
<dbReference type="OrthoDB" id="465580at2"/>
<evidence type="ECO:0000256" key="1">
    <source>
        <dbReference type="SAM" id="Phobius"/>
    </source>
</evidence>
<dbReference type="Proteomes" id="UP000031532">
    <property type="component" value="Unassembled WGS sequence"/>
</dbReference>
<accession>A0A9X5E981</accession>
<evidence type="ECO:0000313" key="3">
    <source>
        <dbReference type="EMBL" id="NHC37675.1"/>
    </source>
</evidence>
<reference evidence="3 4" key="1">
    <citation type="journal article" date="2015" name="Genome Announc.">
        <title>Draft Genome Sequence of the Terrestrial Cyanobacterium Scytonema millei VB511283, Isolated from Eastern India.</title>
        <authorList>
            <person name="Sen D."/>
            <person name="Chandrababunaidu M.M."/>
            <person name="Singh D."/>
            <person name="Sanghi N."/>
            <person name="Ghorai A."/>
            <person name="Mishra G.P."/>
            <person name="Madduluri M."/>
            <person name="Adhikary S.P."/>
            <person name="Tripathy S."/>
        </authorList>
    </citation>
    <scope>NUCLEOTIDE SEQUENCE [LARGE SCALE GENOMIC DNA]</scope>
    <source>
        <strain evidence="3 4">VB511283</strain>
    </source>
</reference>
<protein>
    <submittedName>
        <fullName evidence="3">Uncharacterized protein</fullName>
    </submittedName>
</protein>
<comment type="caution">
    <text evidence="3">The sequence shown here is derived from an EMBL/GenBank/DDBJ whole genome shotgun (WGS) entry which is preliminary data.</text>
</comment>
<evidence type="ECO:0000256" key="2">
    <source>
        <dbReference type="SAM" id="SignalP"/>
    </source>
</evidence>
<evidence type="ECO:0000313" key="4">
    <source>
        <dbReference type="Proteomes" id="UP000031532"/>
    </source>
</evidence>
<sequence length="77" mass="8469">MKAAKLSLAAILSTTAIAGGVLFSSVDPAQSYPCSRYRNSYTTQTIDWWRSPWVAVLTIPGIALGVTLYRRGRSYQN</sequence>
<name>A0A9X5E981_9CYAN</name>